<dbReference type="Pfam" id="PF03144">
    <property type="entry name" value="GTP_EFTU_D2"/>
    <property type="match status" value="1"/>
</dbReference>
<gene>
    <name evidence="5" type="ORF">S01H1_33446</name>
</gene>
<feature type="domain" description="Translation elongation factor EFTu-like" evidence="3">
    <location>
        <begin position="100"/>
        <end position="175"/>
    </location>
</feature>
<reference evidence="5" key="1">
    <citation type="journal article" date="2014" name="Front. Microbiol.">
        <title>High frequency of phylogenetically diverse reductive dehalogenase-homologous genes in deep subseafloor sedimentary metagenomes.</title>
        <authorList>
            <person name="Kawai M."/>
            <person name="Futagami T."/>
            <person name="Toyoda A."/>
            <person name="Takaki Y."/>
            <person name="Nishi S."/>
            <person name="Hori S."/>
            <person name="Arai W."/>
            <person name="Tsubouchi T."/>
            <person name="Morono Y."/>
            <person name="Uchiyama I."/>
            <person name="Ito T."/>
            <person name="Fujiyama A."/>
            <person name="Inagaki F."/>
            <person name="Takami H."/>
        </authorList>
    </citation>
    <scope>NUCLEOTIDE SEQUENCE</scope>
    <source>
        <strain evidence="5">Expedition CK06-06</strain>
    </source>
</reference>
<protein>
    <recommendedName>
        <fullName evidence="6">Tr-type G domain-containing protein</fullName>
    </recommendedName>
</protein>
<dbReference type="InterPro" id="IPR009000">
    <property type="entry name" value="Transl_B-barrel_sf"/>
</dbReference>
<dbReference type="PANTHER" id="PTHR43721">
    <property type="entry name" value="ELONGATION FACTOR TU-RELATED"/>
    <property type="match status" value="1"/>
</dbReference>
<dbReference type="InterPro" id="IPR027417">
    <property type="entry name" value="P-loop_NTPase"/>
</dbReference>
<dbReference type="EMBL" id="BARS01020766">
    <property type="protein sequence ID" value="GAG11148.1"/>
    <property type="molecule type" value="Genomic_DNA"/>
</dbReference>
<dbReference type="InterPro" id="IPR050055">
    <property type="entry name" value="EF-Tu_GTPase"/>
</dbReference>
<evidence type="ECO:0000256" key="1">
    <source>
        <dbReference type="ARBA" id="ARBA00022741"/>
    </source>
</evidence>
<dbReference type="Gene3D" id="2.40.30.10">
    <property type="entry name" value="Translation factors"/>
    <property type="match status" value="1"/>
</dbReference>
<evidence type="ECO:0000259" key="3">
    <source>
        <dbReference type="Pfam" id="PF03144"/>
    </source>
</evidence>
<dbReference type="AlphaFoldDB" id="X0VFA0"/>
<dbReference type="PANTHER" id="PTHR43721:SF11">
    <property type="entry name" value="SELENOCYSTEINE-SPECIFIC ELONGATION FACTOR"/>
    <property type="match status" value="1"/>
</dbReference>
<proteinExistence type="predicted"/>
<dbReference type="GO" id="GO:0001514">
    <property type="term" value="P:selenocysteine incorporation"/>
    <property type="evidence" value="ECO:0007669"/>
    <property type="project" value="TreeGrafter"/>
</dbReference>
<comment type="caution">
    <text evidence="5">The sequence shown here is derived from an EMBL/GenBank/DDBJ whole genome shotgun (WGS) entry which is preliminary data.</text>
</comment>
<dbReference type="InterPro" id="IPR057335">
    <property type="entry name" value="Beta-barrel_SelB"/>
</dbReference>
<dbReference type="SUPFAM" id="SSF50465">
    <property type="entry name" value="EF-Tu/eEF-1alpha/eIF2-gamma C-terminal domain"/>
    <property type="match status" value="1"/>
</dbReference>
<keyword evidence="2" id="KW-0342">GTP-binding</keyword>
<dbReference type="GO" id="GO:0003746">
    <property type="term" value="F:translation elongation factor activity"/>
    <property type="evidence" value="ECO:0007669"/>
    <property type="project" value="TreeGrafter"/>
</dbReference>
<dbReference type="CDD" id="cd15491">
    <property type="entry name" value="selB_III"/>
    <property type="match status" value="1"/>
</dbReference>
<dbReference type="InterPro" id="IPR004161">
    <property type="entry name" value="EFTu-like_2"/>
</dbReference>
<dbReference type="InterPro" id="IPR009001">
    <property type="entry name" value="Transl_elong_EF1A/Init_IF2_C"/>
</dbReference>
<feature type="non-terminal residue" evidence="5">
    <location>
        <position position="273"/>
    </location>
</feature>
<evidence type="ECO:0008006" key="6">
    <source>
        <dbReference type="Google" id="ProtNLM"/>
    </source>
</evidence>
<dbReference type="Pfam" id="PF25461">
    <property type="entry name" value="Beta-barrel_SelB"/>
    <property type="match status" value="1"/>
</dbReference>
<accession>X0VFA0</accession>
<dbReference type="SUPFAM" id="SSF50447">
    <property type="entry name" value="Translation proteins"/>
    <property type="match status" value="1"/>
</dbReference>
<organism evidence="5">
    <name type="scientific">marine sediment metagenome</name>
    <dbReference type="NCBI Taxonomy" id="412755"/>
    <lineage>
        <taxon>unclassified sequences</taxon>
        <taxon>metagenomes</taxon>
        <taxon>ecological metagenomes</taxon>
    </lineage>
</organism>
<name>X0VFA0_9ZZZZ</name>
<dbReference type="SUPFAM" id="SSF52540">
    <property type="entry name" value="P-loop containing nucleoside triphosphate hydrolases"/>
    <property type="match status" value="1"/>
</dbReference>
<evidence type="ECO:0000256" key="2">
    <source>
        <dbReference type="ARBA" id="ARBA00023134"/>
    </source>
</evidence>
<sequence>TREHLEVVQLLGVERGLIALTKIDLVDEARRQRAIEQIRELTKGTFLAGARIAPVSSITAEGFDGFYEALSEVVAQTPRRNTQGVFRLPIERVFAVKGYGTVVTGVPASGQVQLGDQLELIRVGSDEQDPSRRLTCRVRGLQVFGKDTRCGLAGQCVAVNLAHVGSGEIGRGDALVSEGYFRPTQVITGELSLLSRMKKALARRTPVALHVGTSERQAKAVLLDRKELAAGDSCPVQFLLDGPIVAGPGDRFVIRTHSPRMTIGGGVVVDTGM</sequence>
<dbReference type="Gene3D" id="3.40.50.300">
    <property type="entry name" value="P-loop containing nucleotide triphosphate hydrolases"/>
    <property type="match status" value="1"/>
</dbReference>
<dbReference type="GO" id="GO:0005525">
    <property type="term" value="F:GTP binding"/>
    <property type="evidence" value="ECO:0007669"/>
    <property type="project" value="UniProtKB-KW"/>
</dbReference>
<evidence type="ECO:0000313" key="5">
    <source>
        <dbReference type="EMBL" id="GAG11148.1"/>
    </source>
</evidence>
<feature type="domain" description="Selenocysteine-specific elongation factor beta-barrel" evidence="4">
    <location>
        <begin position="195"/>
        <end position="271"/>
    </location>
</feature>
<keyword evidence="1" id="KW-0547">Nucleotide-binding</keyword>
<feature type="non-terminal residue" evidence="5">
    <location>
        <position position="1"/>
    </location>
</feature>
<evidence type="ECO:0000259" key="4">
    <source>
        <dbReference type="Pfam" id="PF25461"/>
    </source>
</evidence>